<dbReference type="PANTHER" id="PTHR43620:SF7">
    <property type="entry name" value="GLYCEROPHOSPHODIESTER PHOSPHODIESTERASE GDPD5-RELATED"/>
    <property type="match status" value="1"/>
</dbReference>
<dbReference type="OrthoDB" id="9758957at2"/>
<dbReference type="SUPFAM" id="SSF51695">
    <property type="entry name" value="PLC-like phosphodiesterases"/>
    <property type="match status" value="1"/>
</dbReference>
<feature type="domain" description="GP-PDE" evidence="9">
    <location>
        <begin position="50"/>
        <end position="375"/>
    </location>
</feature>
<gene>
    <name evidence="10" type="ORF">MINT15_14380</name>
</gene>
<dbReference type="Proteomes" id="UP000030848">
    <property type="component" value="Unassembled WGS sequence"/>
</dbReference>
<organism evidence="10 11">
    <name type="scientific">Saccharomonospora viridis</name>
    <dbReference type="NCBI Taxonomy" id="1852"/>
    <lineage>
        <taxon>Bacteria</taxon>
        <taxon>Bacillati</taxon>
        <taxon>Actinomycetota</taxon>
        <taxon>Actinomycetes</taxon>
        <taxon>Pseudonocardiales</taxon>
        <taxon>Pseudonocardiaceae</taxon>
        <taxon>Saccharomonospora</taxon>
    </lineage>
</organism>
<dbReference type="GO" id="GO:0008889">
    <property type="term" value="F:glycerophosphodiester phosphodiesterase activity"/>
    <property type="evidence" value="ECO:0007669"/>
    <property type="project" value="UniProtKB-EC"/>
</dbReference>
<evidence type="ECO:0000256" key="6">
    <source>
        <dbReference type="ARBA" id="ARBA00047512"/>
    </source>
</evidence>
<dbReference type="EMBL" id="JRZE01000003">
    <property type="protein sequence ID" value="KHF44556.1"/>
    <property type="molecule type" value="Genomic_DNA"/>
</dbReference>
<accession>A0A837DFB3</accession>
<feature type="chain" id="PRO_5032407909" description="glycerophosphodiester phosphodiesterase" evidence="8">
    <location>
        <begin position="27"/>
        <end position="396"/>
    </location>
</feature>
<proteinExistence type="inferred from homology"/>
<evidence type="ECO:0000313" key="11">
    <source>
        <dbReference type="Proteomes" id="UP000030848"/>
    </source>
</evidence>
<dbReference type="Pfam" id="PF03009">
    <property type="entry name" value="GDPD"/>
    <property type="match status" value="1"/>
</dbReference>
<feature type="compositionally biased region" description="Basic and acidic residues" evidence="7">
    <location>
        <begin position="27"/>
        <end position="39"/>
    </location>
</feature>
<feature type="signal peptide" evidence="8">
    <location>
        <begin position="1"/>
        <end position="26"/>
    </location>
</feature>
<dbReference type="GO" id="GO:0042597">
    <property type="term" value="C:periplasmic space"/>
    <property type="evidence" value="ECO:0007669"/>
    <property type="project" value="TreeGrafter"/>
</dbReference>
<keyword evidence="5 10" id="KW-0378">Hydrolase</keyword>
<dbReference type="OMA" id="CRHENDI"/>
<reference evidence="10 11" key="1">
    <citation type="submission" date="2014-10" db="EMBL/GenBank/DDBJ databases">
        <title>Genome sequence of Micropolyspora internatus JCM3315.</title>
        <authorList>
            <person name="Shin S.-K."/>
            <person name="Yi H."/>
        </authorList>
    </citation>
    <scope>NUCLEOTIDE SEQUENCE [LARGE SCALE GENOMIC DNA]</scope>
    <source>
        <strain evidence="10 11">JCM 3315</strain>
    </source>
</reference>
<dbReference type="InterPro" id="IPR030395">
    <property type="entry name" value="GP_PDE_dom"/>
</dbReference>
<sequence length="396" mass="43152">MRRKLALLTMCGLVVLGITTTAPAHATGDERFPEVETTRRGGPPDPGEDVLVIGHRGASGYRPEHTLAAYELAARMGADYIEPDLVTTADGVLVARHEPEIGGTTDVAQRPEFADRKTTKIVDGTPVTGWFAEDFTLAELKTLRAVERIPELRPHNTIYDGRFEIPTFQEVVDLSRRLSRELGRPIGLYIETKHPTYFAEQGLPLEPALVKALDRNGLNRPNAKVYVQSFEVGNLKQLDRKLRVPLVQLVGASGAPYDFVHSGDPRTYDDLVTRKGLAEIARYADGLGPALDRVIPRTDDGGLGEPTALVDDAHRVGLDVHPWTFRAENEFLPTDLRSSGDPAEWGDVFGLYEAFLATGVDGVFADHPDIAVEALRSARTTGTRGATETVEATVGG</sequence>
<dbReference type="AlphaFoldDB" id="A0A837DFB3"/>
<dbReference type="EC" id="3.1.4.46" evidence="2"/>
<dbReference type="CDD" id="cd08602">
    <property type="entry name" value="GDPD_ScGlpQ1_like"/>
    <property type="match status" value="1"/>
</dbReference>
<evidence type="ECO:0000256" key="4">
    <source>
        <dbReference type="ARBA" id="ARBA00022798"/>
    </source>
</evidence>
<comment type="caution">
    <text evidence="10">The sequence shown here is derived from an EMBL/GenBank/DDBJ whole genome shotgun (WGS) entry which is preliminary data.</text>
</comment>
<evidence type="ECO:0000256" key="8">
    <source>
        <dbReference type="SAM" id="SignalP"/>
    </source>
</evidence>
<protein>
    <recommendedName>
        <fullName evidence="2">glycerophosphodiester phosphodiesterase</fullName>
        <ecNumber evidence="2">3.1.4.46</ecNumber>
    </recommendedName>
</protein>
<feature type="region of interest" description="Disordered" evidence="7">
    <location>
        <begin position="27"/>
        <end position="48"/>
    </location>
</feature>
<dbReference type="Gene3D" id="3.20.20.190">
    <property type="entry name" value="Phosphatidylinositol (PI) phosphodiesterase"/>
    <property type="match status" value="1"/>
</dbReference>
<name>A0A837DFB3_9PSEU</name>
<keyword evidence="4" id="KW-0319">Glycerol metabolism</keyword>
<dbReference type="PROSITE" id="PS51704">
    <property type="entry name" value="GP_PDE"/>
    <property type="match status" value="1"/>
</dbReference>
<dbReference type="InterPro" id="IPR017946">
    <property type="entry name" value="PLC-like_Pdiesterase_TIM-brl"/>
</dbReference>
<dbReference type="GO" id="GO:0006071">
    <property type="term" value="P:glycerol metabolic process"/>
    <property type="evidence" value="ECO:0007669"/>
    <property type="project" value="UniProtKB-KW"/>
</dbReference>
<evidence type="ECO:0000259" key="9">
    <source>
        <dbReference type="PROSITE" id="PS51704"/>
    </source>
</evidence>
<evidence type="ECO:0000256" key="2">
    <source>
        <dbReference type="ARBA" id="ARBA00012247"/>
    </source>
</evidence>
<evidence type="ECO:0000256" key="1">
    <source>
        <dbReference type="ARBA" id="ARBA00007277"/>
    </source>
</evidence>
<evidence type="ECO:0000256" key="5">
    <source>
        <dbReference type="ARBA" id="ARBA00022801"/>
    </source>
</evidence>
<comment type="similarity">
    <text evidence="1">Belongs to the glycerophosphoryl diester phosphodiesterase family.</text>
</comment>
<comment type="catalytic activity">
    <reaction evidence="6">
        <text>a sn-glycero-3-phosphodiester + H2O = an alcohol + sn-glycerol 3-phosphate + H(+)</text>
        <dbReference type="Rhea" id="RHEA:12969"/>
        <dbReference type="ChEBI" id="CHEBI:15377"/>
        <dbReference type="ChEBI" id="CHEBI:15378"/>
        <dbReference type="ChEBI" id="CHEBI:30879"/>
        <dbReference type="ChEBI" id="CHEBI:57597"/>
        <dbReference type="ChEBI" id="CHEBI:83408"/>
        <dbReference type="EC" id="3.1.4.46"/>
    </reaction>
</comment>
<keyword evidence="3 8" id="KW-0732">Signal</keyword>
<dbReference type="GO" id="GO:0006629">
    <property type="term" value="P:lipid metabolic process"/>
    <property type="evidence" value="ECO:0007669"/>
    <property type="project" value="InterPro"/>
</dbReference>
<dbReference type="RefSeq" id="WP_015788071.1">
    <property type="nucleotide sequence ID" value="NZ_CALJZO010000107.1"/>
</dbReference>
<dbReference type="PANTHER" id="PTHR43620">
    <property type="entry name" value="GLYCEROPHOSPHORYL DIESTER PHOSPHODIESTERASE"/>
    <property type="match status" value="1"/>
</dbReference>
<evidence type="ECO:0000256" key="7">
    <source>
        <dbReference type="SAM" id="MobiDB-lite"/>
    </source>
</evidence>
<evidence type="ECO:0000256" key="3">
    <source>
        <dbReference type="ARBA" id="ARBA00022729"/>
    </source>
</evidence>
<evidence type="ECO:0000313" key="10">
    <source>
        <dbReference type="EMBL" id="KHF44556.1"/>
    </source>
</evidence>